<accession>A0ACB9SI83</accession>
<keyword evidence="1" id="KW-0418">Kinase</keyword>
<evidence type="ECO:0000313" key="1">
    <source>
        <dbReference type="EMBL" id="KAI4454311.1"/>
    </source>
</evidence>
<dbReference type="Proteomes" id="UP001056778">
    <property type="component" value="Chromosome 9"/>
</dbReference>
<sequence>MKRTRGSESDNGTLYQYAVTAYLAAKLSSSDEVEDYIIYLNESSAGIFDDIVVKVKFKQQHGWYLWLLQVKYRKSADLNKYKCDIDLSQYIKSFYTIMNNPTLTCRQSISSANIVFGIVCNRSIVKLAITTFVGDNAKSTFNPFETNFQLFEHQGYPEYKQFFDKCFLWLEQREENIQKGIQYKCELENVSDVITYIQTYFRDEYLFNQGLTKEVFEIELQKFRFRDASRLSTYLVDQYGNPLYPYEKNKSVPVIGQRIYLENYQYLTRNLSRATITKTFFKSQEKRICLLSGDLEDVEANLSFTNVDSNPDEMHFREKKCYFVKVEGEKSELYWKKLQQFGCIYDINVIGKQNPFDNPLKFIMKEFHKGKWETYYDFLTSLLKKKKLTLILDSFDEIMLACKQQVLKFIRSIVNIGIPIIIATRVKEFALIDQFNAQLIQNGADVNLQNEFGRVPLHLAARWNQVDIIKLLLVEETANINIQDKDGRTALEHAVIEGHMNVVEFLLEKGANKQIQNNTTHETPLHCAARAGCLKIVQTLLDQGADLNARDIDDSTPLFYAAYGGHAHIIQLLLQYGAEVNVQNIYGSTPLHIASGEKANVDAVKMLLDNGAKVNAKDRHNSTPLHFATDYRHKTVVALLLDKGADVNAKTVGNYTPLLFAAKREDIDIVKLLLCRDANTDARSTHGWTALELSIRSKTINLIKVLLDWGSNANIEDRGGCTPLHYAAWKGNTDVVELLLTRDAKVNMTNKYNITPLAVAVHQRHTDLVRLLLDKGADPNFQDGNGETLLDLNKSEHVNVSSN</sequence>
<keyword evidence="1" id="KW-0808">Transferase</keyword>
<reference evidence="1" key="1">
    <citation type="submission" date="2022-04" db="EMBL/GenBank/DDBJ databases">
        <title>Chromosome-scale genome assembly of Holotrichia oblita Faldermann.</title>
        <authorList>
            <person name="Rongchong L."/>
        </authorList>
    </citation>
    <scope>NUCLEOTIDE SEQUENCE</scope>
    <source>
        <strain evidence="1">81SQS9</strain>
    </source>
</reference>
<gene>
    <name evidence="1" type="ORF">MML48_9g00016376</name>
</gene>
<keyword evidence="2" id="KW-1185">Reference proteome</keyword>
<organism evidence="1 2">
    <name type="scientific">Holotrichia oblita</name>
    <name type="common">Chafer beetle</name>
    <dbReference type="NCBI Taxonomy" id="644536"/>
    <lineage>
        <taxon>Eukaryota</taxon>
        <taxon>Metazoa</taxon>
        <taxon>Ecdysozoa</taxon>
        <taxon>Arthropoda</taxon>
        <taxon>Hexapoda</taxon>
        <taxon>Insecta</taxon>
        <taxon>Pterygota</taxon>
        <taxon>Neoptera</taxon>
        <taxon>Endopterygota</taxon>
        <taxon>Coleoptera</taxon>
        <taxon>Polyphaga</taxon>
        <taxon>Scarabaeiformia</taxon>
        <taxon>Scarabaeidae</taxon>
        <taxon>Melolonthinae</taxon>
        <taxon>Holotrichia</taxon>
    </lineage>
</organism>
<name>A0ACB9SI83_HOLOL</name>
<protein>
    <submittedName>
        <fullName evidence="1">Ankyrin repeat and protein kinase domain-containing protein</fullName>
    </submittedName>
</protein>
<dbReference type="EMBL" id="CM043023">
    <property type="protein sequence ID" value="KAI4454311.1"/>
    <property type="molecule type" value="Genomic_DNA"/>
</dbReference>
<proteinExistence type="predicted"/>
<evidence type="ECO:0000313" key="2">
    <source>
        <dbReference type="Proteomes" id="UP001056778"/>
    </source>
</evidence>
<comment type="caution">
    <text evidence="1">The sequence shown here is derived from an EMBL/GenBank/DDBJ whole genome shotgun (WGS) entry which is preliminary data.</text>
</comment>